<keyword evidence="1" id="KW-0645">Protease</keyword>
<dbReference type="Proteomes" id="UP000247586">
    <property type="component" value="Chromosome"/>
</dbReference>
<dbReference type="EMBL" id="CP029287">
    <property type="protein sequence ID" value="AWR98457.1"/>
    <property type="molecule type" value="Genomic_DNA"/>
</dbReference>
<dbReference type="STRING" id="1293036.GCA_001315825_01736"/>
<accession>A0A2U9IR60</accession>
<reference evidence="2" key="2">
    <citation type="submission" date="2020-03" db="EMBL/GenBank/DDBJ databases">
        <title>Complete Genome Sequences of Extremely Thermoacidophilic, Metal-Mobilizing Type-Strain Members of the Archaeal Family Sulfolobaceae: Acidianus brierleyi DSM-1651T, Acidianus sulfidivorans DSM-18786T, Metallosphaera hakonensis DSM-7519T, and Metallosphaera prunae DSM-10039T.</title>
        <authorList>
            <person name="Counts J.A."/>
            <person name="Kelly R.M."/>
        </authorList>
    </citation>
    <scope>NUCLEOTIDE SEQUENCE [LARGE SCALE GENOMIC DNA]</scope>
    <source>
        <strain evidence="2">HO1-1</strain>
    </source>
</reference>
<gene>
    <name evidence="1" type="ORF">DFR87_00595</name>
</gene>
<organism evidence="1 2">
    <name type="scientific">Metallosphaera hakonensis JCM 8857 = DSM 7519</name>
    <dbReference type="NCBI Taxonomy" id="1293036"/>
    <lineage>
        <taxon>Archaea</taxon>
        <taxon>Thermoproteota</taxon>
        <taxon>Thermoprotei</taxon>
        <taxon>Sulfolobales</taxon>
        <taxon>Sulfolobaceae</taxon>
        <taxon>Metallosphaera</taxon>
    </lineage>
</organism>
<evidence type="ECO:0000313" key="2">
    <source>
        <dbReference type="Proteomes" id="UP000247586"/>
    </source>
</evidence>
<keyword evidence="1" id="KW-0378">Hydrolase</keyword>
<dbReference type="SUPFAM" id="SSF50630">
    <property type="entry name" value="Acid proteases"/>
    <property type="match status" value="1"/>
</dbReference>
<reference evidence="1 2" key="1">
    <citation type="submission" date="2018-05" db="EMBL/GenBank/DDBJ databases">
        <title>Complete Genome Sequences of Extremely Thermoacidophilic, Metal-Mobilizing Type-Strain Members of the Archaeal Family Sulfolobaceae: Acidianus brierleyi DSM-1651T, Acidianus sulfidivorans DSM-18786T, Metallosphaera hakonensis DSM-7519T, and Metallosphaera prunae DSM-10039T.</title>
        <authorList>
            <person name="Counts J.A."/>
            <person name="Kelly R.M."/>
        </authorList>
    </citation>
    <scope>NUCLEOTIDE SEQUENCE [LARGE SCALE GENOMIC DNA]</scope>
    <source>
        <strain evidence="1 2">HO1-1</strain>
    </source>
</reference>
<name>A0A2U9IR60_9CREN</name>
<reference evidence="2" key="3">
    <citation type="submission" date="2020-03" db="EMBL/GenBank/DDBJ databases">
        <title>Sequencing and Assembly of Multiple Reported Metal-Biooxidizing Members of the Extremely Thermoacidophilic Archaeal Family Sulfolobaceae.</title>
        <authorList>
            <person name="Counts J.A."/>
            <person name="Kelly R.M."/>
        </authorList>
    </citation>
    <scope>NUCLEOTIDE SEQUENCE [LARGE SCALE GENOMIC DNA]</scope>
    <source>
        <strain evidence="2">HO1-1</strain>
    </source>
</reference>
<sequence length="105" mass="11747">MNLDLEIGGLAVTFKLDTGFDGECLLDFNTFSKIAGEEIRGPYVKSISGEYFPTRLKLVEIRYGSKSIKMACLTHPNFSRNLIGENGLQRIGLTVNYKENKVEDP</sequence>
<evidence type="ECO:0000313" key="1">
    <source>
        <dbReference type="EMBL" id="AWR98457.1"/>
    </source>
</evidence>
<dbReference type="GeneID" id="36833795"/>
<dbReference type="InterPro" id="IPR021109">
    <property type="entry name" value="Peptidase_aspartic_dom_sf"/>
</dbReference>
<proteinExistence type="predicted"/>
<dbReference type="KEGG" id="mhk:DFR87_00595"/>
<dbReference type="GO" id="GO:0006508">
    <property type="term" value="P:proteolysis"/>
    <property type="evidence" value="ECO:0007669"/>
    <property type="project" value="UniProtKB-KW"/>
</dbReference>
<protein>
    <submittedName>
        <fullName evidence="1">Clan AA aspartic protease</fullName>
    </submittedName>
</protein>
<keyword evidence="2" id="KW-1185">Reference proteome</keyword>
<dbReference type="AlphaFoldDB" id="A0A2U9IR60"/>
<dbReference type="OrthoDB" id="43977at2157"/>
<dbReference type="RefSeq" id="WP_054836759.1">
    <property type="nucleotide sequence ID" value="NZ_BBBA01000010.1"/>
</dbReference>
<dbReference type="GO" id="GO:0008233">
    <property type="term" value="F:peptidase activity"/>
    <property type="evidence" value="ECO:0007669"/>
    <property type="project" value="UniProtKB-KW"/>
</dbReference>
<dbReference type="Gene3D" id="2.40.70.10">
    <property type="entry name" value="Acid Proteases"/>
    <property type="match status" value="1"/>
</dbReference>